<dbReference type="SUPFAM" id="SSF52047">
    <property type="entry name" value="RNI-like"/>
    <property type="match status" value="1"/>
</dbReference>
<dbReference type="PANTHER" id="PTHR38926:SF5">
    <property type="entry name" value="F-BOX AND LEUCINE-RICH REPEAT PROTEIN 6"/>
    <property type="match status" value="1"/>
</dbReference>
<organism evidence="2 3">
    <name type="scientific">Rhizophagus irregularis (strain DAOM 197198w)</name>
    <name type="common">Glomus intraradices</name>
    <dbReference type="NCBI Taxonomy" id="1432141"/>
    <lineage>
        <taxon>Eukaryota</taxon>
        <taxon>Fungi</taxon>
        <taxon>Fungi incertae sedis</taxon>
        <taxon>Mucoromycota</taxon>
        <taxon>Glomeromycotina</taxon>
        <taxon>Glomeromycetes</taxon>
        <taxon>Glomerales</taxon>
        <taxon>Glomeraceae</taxon>
        <taxon>Rhizophagus</taxon>
    </lineage>
</organism>
<feature type="domain" description="F-box" evidence="1">
    <location>
        <begin position="3"/>
        <end position="46"/>
    </location>
</feature>
<dbReference type="Gene3D" id="3.80.10.10">
    <property type="entry name" value="Ribonuclease Inhibitor"/>
    <property type="match status" value="1"/>
</dbReference>
<dbReference type="OrthoDB" id="2334625at2759"/>
<proteinExistence type="predicted"/>
<protein>
    <recommendedName>
        <fullName evidence="1">F-box domain-containing protein</fullName>
    </recommendedName>
</protein>
<dbReference type="EMBL" id="JEMT01027399">
    <property type="protein sequence ID" value="EXX57377.1"/>
    <property type="molecule type" value="Genomic_DNA"/>
</dbReference>
<reference evidence="2 3" key="1">
    <citation type="submission" date="2014-02" db="EMBL/GenBank/DDBJ databases">
        <title>Single nucleus genome sequencing reveals high similarity among nuclei of an endomycorrhizal fungus.</title>
        <authorList>
            <person name="Lin K."/>
            <person name="Geurts R."/>
            <person name="Zhang Z."/>
            <person name="Limpens E."/>
            <person name="Saunders D.G."/>
            <person name="Mu D."/>
            <person name="Pang E."/>
            <person name="Cao H."/>
            <person name="Cha H."/>
            <person name="Lin T."/>
            <person name="Zhou Q."/>
            <person name="Shang Y."/>
            <person name="Li Y."/>
            <person name="Ivanov S."/>
            <person name="Sharma T."/>
            <person name="Velzen R.V."/>
            <person name="Ruijter N.D."/>
            <person name="Aanen D.K."/>
            <person name="Win J."/>
            <person name="Kamoun S."/>
            <person name="Bisseling T."/>
            <person name="Huang S."/>
        </authorList>
    </citation>
    <scope>NUCLEOTIDE SEQUENCE [LARGE SCALE GENOMIC DNA]</scope>
    <source>
        <strain evidence="3">DAOM197198w</strain>
    </source>
</reference>
<comment type="caution">
    <text evidence="2">The sequence shown here is derived from an EMBL/GenBank/DDBJ whole genome shotgun (WGS) entry which is preliminary data.</text>
</comment>
<dbReference type="InterPro" id="IPR032675">
    <property type="entry name" value="LRR_dom_sf"/>
</dbReference>
<gene>
    <name evidence="2" type="ORF">RirG_207800</name>
</gene>
<dbReference type="PANTHER" id="PTHR38926">
    <property type="entry name" value="F-BOX DOMAIN CONTAINING PROTEIN, EXPRESSED"/>
    <property type="match status" value="1"/>
</dbReference>
<dbReference type="SUPFAM" id="SSF81383">
    <property type="entry name" value="F-box domain"/>
    <property type="match status" value="1"/>
</dbReference>
<dbReference type="Proteomes" id="UP000022910">
    <property type="component" value="Unassembled WGS sequence"/>
</dbReference>
<evidence type="ECO:0000313" key="2">
    <source>
        <dbReference type="EMBL" id="EXX57377.1"/>
    </source>
</evidence>
<dbReference type="InterPro" id="IPR001810">
    <property type="entry name" value="F-box_dom"/>
</dbReference>
<evidence type="ECO:0000313" key="3">
    <source>
        <dbReference type="Proteomes" id="UP000022910"/>
    </source>
</evidence>
<keyword evidence="3" id="KW-1185">Reference proteome</keyword>
<sequence length="483" mass="56693">MACQLPADCLYEIFEYLEESETSLFGCLLVNRSWCVVAVRILWRNIWRFLKYFTIQNQFKNETIILNTLISCLPNESKELLQKIIPTFTSKTPMFNYAGFCRVLSIQDIGRIIDNVLEPSIDSIGSSINSLSIKYRNNLIAREIIKNFLRQISSLRRLNYCVDNYSILNNISFIGTNNCLTNLTELHCSSSIKSDLSQICHNLQSLSIKFKENVSNDLKDLISLQKNLKNLKLFFYGTNDWKDIIPTLTKSTNTLITLHIYSYYCKDLSLSFIASFLNLQEIILGFEGINLEDFKELQNIFFPKLQILRIPYQCFKLEYLINFLKKNGKNLKELHIDGGNKNLNLYIAKFCPNLKKLSIILSNKLILKTIFMSCQYLESIKIWWVGRKSEMKIFKTILKHSPKNFCELKIFNNSQSKLSPKDLKYFFIDWKDRIPFTLIVIKGYYNSLEANRKNMKIIKKYKKLGVIKNFEIKEFYEEEIDIF</sequence>
<accession>A0A015IJN6</accession>
<evidence type="ECO:0000259" key="1">
    <source>
        <dbReference type="Pfam" id="PF12937"/>
    </source>
</evidence>
<dbReference type="HOGENOM" id="CLU_028913_0_1_1"/>
<name>A0A015IJN6_RHIIW</name>
<dbReference type="AlphaFoldDB" id="A0A015IJN6"/>
<dbReference type="InterPro" id="IPR036047">
    <property type="entry name" value="F-box-like_dom_sf"/>
</dbReference>
<dbReference type="Pfam" id="PF12937">
    <property type="entry name" value="F-box-like"/>
    <property type="match status" value="1"/>
</dbReference>